<dbReference type="SUPFAM" id="SSF53098">
    <property type="entry name" value="Ribonuclease H-like"/>
    <property type="match status" value="1"/>
</dbReference>
<evidence type="ECO:0000256" key="6">
    <source>
        <dbReference type="ARBA" id="ARBA00023109"/>
    </source>
</evidence>
<name>A0AAU8GBU8_9VIRU</name>
<dbReference type="InterPro" id="IPR023211">
    <property type="entry name" value="DNA_pol_palm_dom_sf"/>
</dbReference>
<gene>
    <name evidence="12" type="ORF">FpNV_001</name>
</gene>
<dbReference type="Gene3D" id="3.30.420.10">
    <property type="entry name" value="Ribonuclease H-like superfamily/Ribonuclease H"/>
    <property type="match status" value="1"/>
</dbReference>
<evidence type="ECO:0000256" key="4">
    <source>
        <dbReference type="ARBA" id="ARBA00022695"/>
    </source>
</evidence>
<comment type="function">
    <text evidence="1">Replicates the viral genome, host DNA polymerases cannot substitute for the viral enzyme in this process.</text>
</comment>
<feature type="domain" description="DNA-directed DNA polymerase family B multifunctional" evidence="10">
    <location>
        <begin position="767"/>
        <end position="874"/>
    </location>
</feature>
<accession>A0AAU8GBU8</accession>
<evidence type="ECO:0000256" key="9">
    <source>
        <dbReference type="RuleBase" id="RU000442"/>
    </source>
</evidence>
<comment type="similarity">
    <text evidence="2 9">Belongs to the DNA polymerase type-B family.</text>
</comment>
<evidence type="ECO:0000256" key="7">
    <source>
        <dbReference type="ARBA" id="ARBA00023125"/>
    </source>
</evidence>
<dbReference type="GO" id="GO:0003677">
    <property type="term" value="F:DNA binding"/>
    <property type="evidence" value="ECO:0007669"/>
    <property type="project" value="UniProtKB-KW"/>
</dbReference>
<evidence type="ECO:0000313" key="12">
    <source>
        <dbReference type="EMBL" id="XCH39246.1"/>
    </source>
</evidence>
<evidence type="ECO:0000256" key="2">
    <source>
        <dbReference type="ARBA" id="ARBA00005755"/>
    </source>
</evidence>
<dbReference type="InterPro" id="IPR043502">
    <property type="entry name" value="DNA/RNA_pol_sf"/>
</dbReference>
<dbReference type="EMBL" id="PP955094">
    <property type="protein sequence ID" value="XCH39246.1"/>
    <property type="molecule type" value="Genomic_DNA"/>
</dbReference>
<dbReference type="InterPro" id="IPR006134">
    <property type="entry name" value="DNA-dir_DNA_pol_B_multi_dom"/>
</dbReference>
<dbReference type="PANTHER" id="PTHR10322:SF23">
    <property type="entry name" value="DNA POLYMERASE DELTA CATALYTIC SUBUNIT"/>
    <property type="match status" value="1"/>
</dbReference>
<keyword evidence="5 9" id="KW-0239">DNA-directed DNA polymerase</keyword>
<dbReference type="Gene3D" id="3.90.1600.10">
    <property type="entry name" value="Palm domain of DNA polymerase"/>
    <property type="match status" value="1"/>
</dbReference>
<dbReference type="EC" id="2.7.7.7" evidence="9"/>
<dbReference type="InterPro" id="IPR006133">
    <property type="entry name" value="DNA-dir_DNA_pol_B_exonuc"/>
</dbReference>
<dbReference type="Pfam" id="PF03104">
    <property type="entry name" value="DNA_pol_B_exo1"/>
    <property type="match status" value="1"/>
</dbReference>
<evidence type="ECO:0000256" key="3">
    <source>
        <dbReference type="ARBA" id="ARBA00022679"/>
    </source>
</evidence>
<keyword evidence="7 9" id="KW-0238">DNA-binding</keyword>
<dbReference type="InterPro" id="IPR050240">
    <property type="entry name" value="DNA_pol_type-B"/>
</dbReference>
<evidence type="ECO:0000256" key="5">
    <source>
        <dbReference type="ARBA" id="ARBA00022932"/>
    </source>
</evidence>
<dbReference type="PROSITE" id="PS00116">
    <property type="entry name" value="DNA_POLYMERASE_B"/>
    <property type="match status" value="1"/>
</dbReference>
<dbReference type="InterPro" id="IPR017964">
    <property type="entry name" value="DNA-dir_DNA_pol_B_CS"/>
</dbReference>
<dbReference type="InterPro" id="IPR036397">
    <property type="entry name" value="RNaseH_sf"/>
</dbReference>
<keyword evidence="9" id="KW-0235">DNA replication</keyword>
<dbReference type="SMART" id="SM00486">
    <property type="entry name" value="POLBc"/>
    <property type="match status" value="1"/>
</dbReference>
<reference evidence="12" key="1">
    <citation type="submission" date="2024-06" db="EMBL/GenBank/DDBJ databases">
        <title>North American crayfish harbour diverse members of the Nudiviridae.</title>
        <authorList>
            <person name="Stratton C."/>
            <person name="Bojko J."/>
        </authorList>
    </citation>
    <scope>NUCLEOTIDE SEQUENCE</scope>
    <source>
        <strain evidence="12">142H</strain>
    </source>
</reference>
<evidence type="ECO:0000259" key="11">
    <source>
        <dbReference type="Pfam" id="PF03104"/>
    </source>
</evidence>
<protein>
    <recommendedName>
        <fullName evidence="9">DNA polymerase</fullName>
        <ecNumber evidence="9">2.7.7.7</ecNumber>
    </recommendedName>
</protein>
<dbReference type="GO" id="GO:0006261">
    <property type="term" value="P:DNA-templated DNA replication"/>
    <property type="evidence" value="ECO:0007669"/>
    <property type="project" value="TreeGrafter"/>
</dbReference>
<evidence type="ECO:0000259" key="10">
    <source>
        <dbReference type="Pfam" id="PF00136"/>
    </source>
</evidence>
<evidence type="ECO:0000256" key="1">
    <source>
        <dbReference type="ARBA" id="ARBA00002701"/>
    </source>
</evidence>
<dbReference type="GO" id="GO:0000166">
    <property type="term" value="F:nucleotide binding"/>
    <property type="evidence" value="ECO:0007669"/>
    <property type="project" value="InterPro"/>
</dbReference>
<keyword evidence="4 9" id="KW-0548">Nucleotidyltransferase</keyword>
<dbReference type="Pfam" id="PF00136">
    <property type="entry name" value="DNA_pol_B"/>
    <property type="match status" value="1"/>
</dbReference>
<keyword evidence="3 9" id="KW-0808">Transferase</keyword>
<dbReference type="PANTHER" id="PTHR10322">
    <property type="entry name" value="DNA POLYMERASE CATALYTIC SUBUNIT"/>
    <property type="match status" value="1"/>
</dbReference>
<dbReference type="SUPFAM" id="SSF56672">
    <property type="entry name" value="DNA/RNA polymerases"/>
    <property type="match status" value="1"/>
</dbReference>
<comment type="catalytic activity">
    <reaction evidence="8 9">
        <text>DNA(n) + a 2'-deoxyribonucleoside 5'-triphosphate = DNA(n+1) + diphosphate</text>
        <dbReference type="Rhea" id="RHEA:22508"/>
        <dbReference type="Rhea" id="RHEA-COMP:17339"/>
        <dbReference type="Rhea" id="RHEA-COMP:17340"/>
        <dbReference type="ChEBI" id="CHEBI:33019"/>
        <dbReference type="ChEBI" id="CHEBI:61560"/>
        <dbReference type="ChEBI" id="CHEBI:173112"/>
        <dbReference type="EC" id="2.7.7.7"/>
    </reaction>
</comment>
<dbReference type="InterPro" id="IPR012337">
    <property type="entry name" value="RNaseH-like_sf"/>
</dbReference>
<keyword evidence="6" id="KW-1194">Viral DNA replication</keyword>
<dbReference type="GO" id="GO:0003887">
    <property type="term" value="F:DNA-directed DNA polymerase activity"/>
    <property type="evidence" value="ECO:0007669"/>
    <property type="project" value="UniProtKB-KW"/>
</dbReference>
<dbReference type="GO" id="GO:0039693">
    <property type="term" value="P:viral DNA genome replication"/>
    <property type="evidence" value="ECO:0007669"/>
    <property type="project" value="UniProtKB-KW"/>
</dbReference>
<organism evidence="12">
    <name type="scientific">Faxonius propinquus nudivirus</name>
    <dbReference type="NCBI Taxonomy" id="3139431"/>
    <lineage>
        <taxon>Viruses</taxon>
        <taxon>Viruses incertae sedis</taxon>
        <taxon>Naldaviricetes</taxon>
        <taxon>Lefavirales</taxon>
        <taxon>Nudiviridae</taxon>
    </lineage>
</organism>
<dbReference type="InterPro" id="IPR006172">
    <property type="entry name" value="DNA-dir_DNA_pol_B"/>
</dbReference>
<sequence length="1056" mass="123319">MNNYRLYASLEKLDLESKCQSIEQIPDLEDDDLLFTTQWIVTIHIYAIGISKKTNKLVKLKTSIKPYLYVWTSDFDMLNILHNLSYLDLSRQIELSEEIKEINNITILDALLINNRKKNYNLYKIPTISHKASMQLHALINNSIEISFYLSVIGVWSLEIFVLLELYLKSSNLQSIYSIYINNNLEIIDVLSFQDIFIDVISLDIETISHEDHRIPTGENKSDIINSVSIIKYSTKNKECHKINIFNLPISNDEIQNAKKLINNEYTKEREIKIVTTEEELLQMIFNILDMMNTTLYYMLGYNSKAYDMPYLLNRAIYLNMPQMNNFLYNNGILIYGVNMIHIDMFQIISKYYANELLSFSLKNVAKTLLNNITKIDMNARLLRYIYKHIMDTGLGDGTFPRWNITLSQMMEYNEIDSMIVLELWNNLQYEKFLLFIANDYLIPLIRIGQTGVSEYLNNKIIIEGLKLNYICTSHHSKQFSFNKSILLSLNLDKLVANNNNENVKYGGGFNFRDSKEHIKSVVAMDAQMYYPEIIAGFNLSHETTTILDISTIKHLIDLDKQTIDILKQCKLFRFCTHKNKIPIQNNEDADLLDNMSGKFYLFGLHDNASEINIDFLHLYKNDELILIINMQVDGLLSKILKHRNMIRCIAKISKKDIQQTIQICDNYLEHLELTGDNEEEELSDFDFDNLDSDDMLNTNEKIEFDLEKYKIQKDLNLSNEIFMIKPHYILLQKNDFKKFKNKKEVITKYRNVLWMDYININGSYRNMKLVNSSIYGLLGSSYGILKGIVIAAASTMIGRKYIIESAKCSQQINCKTVYSDTDSIFISIEKSSQKNPIEYITKYINSINSCLVLNTKIYRNIFIMAKKKYIAQGNNIFSKGINKNGPELWNLILFNVYETYICKNTKIYQSDLLELLENIYIKTFNILKEDKSKILCTMSIKNVGDYKTKTPVKKLLDSLLEESPHIIFNRKITYFHKLVNTPQNVVFEIDYKLENTPLSRLNLFKFYSNIIKTIYDIISYAITRTNIERNVYTKISFVEFQKINILAFSNIVNSI</sequence>
<proteinExistence type="inferred from homology"/>
<evidence type="ECO:0000256" key="8">
    <source>
        <dbReference type="ARBA" id="ARBA00049244"/>
    </source>
</evidence>
<feature type="domain" description="DNA-directed DNA polymerase family B exonuclease" evidence="11">
    <location>
        <begin position="198"/>
        <end position="365"/>
    </location>
</feature>